<evidence type="ECO:0000313" key="1">
    <source>
        <dbReference type="EMBL" id="SHG42459.1"/>
    </source>
</evidence>
<gene>
    <name evidence="1" type="ORF">SAMN04488522_105458</name>
</gene>
<dbReference type="InterPro" id="IPR046233">
    <property type="entry name" value="DUF6266"/>
</dbReference>
<dbReference type="RefSeq" id="WP_073235205.1">
    <property type="nucleotide sequence ID" value="NZ_FQUQ01000005.1"/>
</dbReference>
<name>A0A1M5JQA6_9SPHI</name>
<dbReference type="Pfam" id="PF19781">
    <property type="entry name" value="DUF6266"/>
    <property type="match status" value="1"/>
</dbReference>
<proteinExistence type="predicted"/>
<dbReference type="OrthoDB" id="747945at2"/>
<accession>A0A1M5JQA6</accession>
<dbReference type="AlphaFoldDB" id="A0A1M5JQA6"/>
<protein>
    <submittedName>
        <fullName evidence="1">Uncharacterized protein</fullName>
    </submittedName>
</protein>
<reference evidence="2" key="1">
    <citation type="submission" date="2016-11" db="EMBL/GenBank/DDBJ databases">
        <authorList>
            <person name="Varghese N."/>
            <person name="Submissions S."/>
        </authorList>
    </citation>
    <scope>NUCLEOTIDE SEQUENCE [LARGE SCALE GENOMIC DNA]</scope>
    <source>
        <strain evidence="2">DSM 16990</strain>
    </source>
</reference>
<keyword evidence="2" id="KW-1185">Reference proteome</keyword>
<sequence>MAISKHGPYGHPNGKIGKLVHYMLKGQPVTRMVGKRTKSSPAQKVNCQEMAVTMDFLRPDSVLKFINLGFELEARGTTKNQHNLATSYNKKFALKGEYPNVKMDYSKAMVSQGTLSAPKDTKMIKTGNGLEISWNPAEPGLGQHQDDIVMILLCLPGQEEAIHYLNASKRETGVHNIVLAGTLADEPIEAYMCFKAADGTEISNSVYLGNLNGEALTPEEQYQKEKYTALKTRFDEVSASYLKHIEGSGNAIVLTKAFRTLQTEYLVLKNKLDNMPGKPV</sequence>
<dbReference type="Proteomes" id="UP000184287">
    <property type="component" value="Unassembled WGS sequence"/>
</dbReference>
<organism evidence="1 2">
    <name type="scientific">Pedobacter caeni</name>
    <dbReference type="NCBI Taxonomy" id="288992"/>
    <lineage>
        <taxon>Bacteria</taxon>
        <taxon>Pseudomonadati</taxon>
        <taxon>Bacteroidota</taxon>
        <taxon>Sphingobacteriia</taxon>
        <taxon>Sphingobacteriales</taxon>
        <taxon>Sphingobacteriaceae</taxon>
        <taxon>Pedobacter</taxon>
    </lineage>
</organism>
<dbReference type="STRING" id="288992.SAMN04488522_105458"/>
<dbReference type="EMBL" id="FQUQ01000005">
    <property type="protein sequence ID" value="SHG42459.1"/>
    <property type="molecule type" value="Genomic_DNA"/>
</dbReference>
<evidence type="ECO:0000313" key="2">
    <source>
        <dbReference type="Proteomes" id="UP000184287"/>
    </source>
</evidence>